<name>A0A814FXQ8_9BILA</name>
<sequence>MFQVKCHLFLSNVVDVSNTTNKACETRRFSLDCERETHLYSTLIYKIKTFFGSSIKPDHVIKTYWKDEHDDLVCFSTDEETENAFYMSLPPENDDDLSNCFIIFVTAFKPSDIVDFDFTIKCYLFPKDVEISTNNISTVIETRTFQIKSNRQNLYNQLIKSIRSAEFSRINKEANDGQTFKTYWQDKDNDLIRFSTDQETEYAFKFHKNILLETPSSIPPVFKLFISKI</sequence>
<dbReference type="Proteomes" id="UP000663879">
    <property type="component" value="Unassembled WGS sequence"/>
</dbReference>
<gene>
    <name evidence="1" type="ORF">OXX778_LOCUS15903</name>
</gene>
<proteinExistence type="predicted"/>
<dbReference type="OrthoDB" id="5977200at2759"/>
<dbReference type="AlphaFoldDB" id="A0A814FXQ8"/>
<evidence type="ECO:0000313" key="1">
    <source>
        <dbReference type="EMBL" id="CAF0990859.1"/>
    </source>
</evidence>
<keyword evidence="2" id="KW-1185">Reference proteome</keyword>
<dbReference type="Gene3D" id="3.10.20.90">
    <property type="entry name" value="Phosphatidylinositol 3-kinase Catalytic Subunit, Chain A, domain 1"/>
    <property type="match status" value="2"/>
</dbReference>
<dbReference type="EMBL" id="CAJNOC010003615">
    <property type="protein sequence ID" value="CAF0990859.1"/>
    <property type="molecule type" value="Genomic_DNA"/>
</dbReference>
<comment type="caution">
    <text evidence="1">The sequence shown here is derived from an EMBL/GenBank/DDBJ whole genome shotgun (WGS) entry which is preliminary data.</text>
</comment>
<accession>A0A814FXQ8</accession>
<protein>
    <recommendedName>
        <fullName evidence="3">PB1 domain-containing protein</fullName>
    </recommendedName>
</protein>
<reference evidence="1" key="1">
    <citation type="submission" date="2021-02" db="EMBL/GenBank/DDBJ databases">
        <authorList>
            <person name="Nowell W R."/>
        </authorList>
    </citation>
    <scope>NUCLEOTIDE SEQUENCE</scope>
    <source>
        <strain evidence="1">Ploen Becks lab</strain>
    </source>
</reference>
<evidence type="ECO:0008006" key="3">
    <source>
        <dbReference type="Google" id="ProtNLM"/>
    </source>
</evidence>
<organism evidence="1 2">
    <name type="scientific">Brachionus calyciflorus</name>
    <dbReference type="NCBI Taxonomy" id="104777"/>
    <lineage>
        <taxon>Eukaryota</taxon>
        <taxon>Metazoa</taxon>
        <taxon>Spiralia</taxon>
        <taxon>Gnathifera</taxon>
        <taxon>Rotifera</taxon>
        <taxon>Eurotatoria</taxon>
        <taxon>Monogononta</taxon>
        <taxon>Pseudotrocha</taxon>
        <taxon>Ploima</taxon>
        <taxon>Brachionidae</taxon>
        <taxon>Brachionus</taxon>
    </lineage>
</organism>
<evidence type="ECO:0000313" key="2">
    <source>
        <dbReference type="Proteomes" id="UP000663879"/>
    </source>
</evidence>
<dbReference type="SUPFAM" id="SSF54277">
    <property type="entry name" value="CAD &amp; PB1 domains"/>
    <property type="match status" value="1"/>
</dbReference>